<proteinExistence type="predicted"/>
<keyword evidence="2" id="KW-1185">Reference proteome</keyword>
<gene>
    <name evidence="1" type="ORF">SETTUDRAFT_163429</name>
</gene>
<reference evidence="1 2" key="2">
    <citation type="journal article" date="2013" name="PLoS Genet.">
        <title>Comparative genome structure, secondary metabolite, and effector coding capacity across Cochliobolus pathogens.</title>
        <authorList>
            <person name="Condon B.J."/>
            <person name="Leng Y."/>
            <person name="Wu D."/>
            <person name="Bushley K.E."/>
            <person name="Ohm R.A."/>
            <person name="Otillar R."/>
            <person name="Martin J."/>
            <person name="Schackwitz W."/>
            <person name="Grimwood J."/>
            <person name="MohdZainudin N."/>
            <person name="Xue C."/>
            <person name="Wang R."/>
            <person name="Manning V.A."/>
            <person name="Dhillon B."/>
            <person name="Tu Z.J."/>
            <person name="Steffenson B.J."/>
            <person name="Salamov A."/>
            <person name="Sun H."/>
            <person name="Lowry S."/>
            <person name="LaButti K."/>
            <person name="Han J."/>
            <person name="Copeland A."/>
            <person name="Lindquist E."/>
            <person name="Barry K."/>
            <person name="Schmutz J."/>
            <person name="Baker S.E."/>
            <person name="Ciuffetti L.M."/>
            <person name="Grigoriev I.V."/>
            <person name="Zhong S."/>
            <person name="Turgeon B.G."/>
        </authorList>
    </citation>
    <scope>NUCLEOTIDE SEQUENCE [LARGE SCALE GENOMIC DNA]</scope>
    <source>
        <strain evidence="2">28A</strain>
    </source>
</reference>
<dbReference type="RefSeq" id="XP_008027131.1">
    <property type="nucleotide sequence ID" value="XM_008028940.1"/>
</dbReference>
<dbReference type="AlphaFoldDB" id="R0K4N6"/>
<accession>R0K4N6</accession>
<name>R0K4N6_EXST2</name>
<organism evidence="1 2">
    <name type="scientific">Exserohilum turcicum (strain 28A)</name>
    <name type="common">Northern leaf blight fungus</name>
    <name type="synonym">Setosphaeria turcica</name>
    <dbReference type="NCBI Taxonomy" id="671987"/>
    <lineage>
        <taxon>Eukaryota</taxon>
        <taxon>Fungi</taxon>
        <taxon>Dikarya</taxon>
        <taxon>Ascomycota</taxon>
        <taxon>Pezizomycotina</taxon>
        <taxon>Dothideomycetes</taxon>
        <taxon>Pleosporomycetidae</taxon>
        <taxon>Pleosporales</taxon>
        <taxon>Pleosporineae</taxon>
        <taxon>Pleosporaceae</taxon>
        <taxon>Exserohilum</taxon>
    </lineage>
</organism>
<evidence type="ECO:0000313" key="2">
    <source>
        <dbReference type="Proteomes" id="UP000016935"/>
    </source>
</evidence>
<dbReference type="GeneID" id="19398763"/>
<dbReference type="EMBL" id="KB908703">
    <property type="protein sequence ID" value="EOA84499.1"/>
    <property type="molecule type" value="Genomic_DNA"/>
</dbReference>
<reference evidence="1 2" key="1">
    <citation type="journal article" date="2012" name="PLoS Pathog.">
        <title>Diverse lifestyles and strategies of plant pathogenesis encoded in the genomes of eighteen Dothideomycetes fungi.</title>
        <authorList>
            <person name="Ohm R.A."/>
            <person name="Feau N."/>
            <person name="Henrissat B."/>
            <person name="Schoch C.L."/>
            <person name="Horwitz B.A."/>
            <person name="Barry K.W."/>
            <person name="Condon B.J."/>
            <person name="Copeland A.C."/>
            <person name="Dhillon B."/>
            <person name="Glaser F."/>
            <person name="Hesse C.N."/>
            <person name="Kosti I."/>
            <person name="LaButti K."/>
            <person name="Lindquist E.A."/>
            <person name="Lucas S."/>
            <person name="Salamov A.A."/>
            <person name="Bradshaw R.E."/>
            <person name="Ciuffetti L."/>
            <person name="Hamelin R.C."/>
            <person name="Kema G.H.J."/>
            <person name="Lawrence C."/>
            <person name="Scott J.A."/>
            <person name="Spatafora J.W."/>
            <person name="Turgeon B.G."/>
            <person name="de Wit P.J.G.M."/>
            <person name="Zhong S."/>
            <person name="Goodwin S.B."/>
            <person name="Grigoriev I.V."/>
        </authorList>
    </citation>
    <scope>NUCLEOTIDE SEQUENCE [LARGE SCALE GENOMIC DNA]</scope>
    <source>
        <strain evidence="2">28A</strain>
    </source>
</reference>
<dbReference type="HOGENOM" id="CLU_2374117_0_0_1"/>
<dbReference type="Proteomes" id="UP000016935">
    <property type="component" value="Unassembled WGS sequence"/>
</dbReference>
<sequence length="95" mass="10492">MPATLRIRSGPNVPRYGDGYAACATATTAARRTLDVPIATTTGAITGARYTRQILANEWPTSCHNSYGAPEFDFRRAFWLCRTDCLEFSVDAWLS</sequence>
<evidence type="ECO:0000313" key="1">
    <source>
        <dbReference type="EMBL" id="EOA84499.1"/>
    </source>
</evidence>
<protein>
    <submittedName>
        <fullName evidence="1">Uncharacterized protein</fullName>
    </submittedName>
</protein>